<comment type="caution">
    <text evidence="2">The sequence shown here is derived from an EMBL/GenBank/DDBJ whole genome shotgun (WGS) entry which is preliminary data.</text>
</comment>
<dbReference type="Proteomes" id="UP001501757">
    <property type="component" value="Unassembled WGS sequence"/>
</dbReference>
<proteinExistence type="predicted"/>
<evidence type="ECO:0000313" key="3">
    <source>
        <dbReference type="Proteomes" id="UP001501757"/>
    </source>
</evidence>
<reference evidence="3" key="1">
    <citation type="journal article" date="2019" name="Int. J. Syst. Evol. Microbiol.">
        <title>The Global Catalogue of Microorganisms (GCM) 10K type strain sequencing project: providing services to taxonomists for standard genome sequencing and annotation.</title>
        <authorList>
            <consortium name="The Broad Institute Genomics Platform"/>
            <consortium name="The Broad Institute Genome Sequencing Center for Infectious Disease"/>
            <person name="Wu L."/>
            <person name="Ma J."/>
        </authorList>
    </citation>
    <scope>NUCLEOTIDE SEQUENCE [LARGE SCALE GENOMIC DNA]</scope>
    <source>
        <strain evidence="3">JCM 13378</strain>
    </source>
</reference>
<dbReference type="RefSeq" id="WP_102794933.1">
    <property type="nucleotide sequence ID" value="NZ_BAAAEI010000006.1"/>
</dbReference>
<name>A0ABP3GQS5_9ALTE</name>
<dbReference type="Pfam" id="PF24813">
    <property type="entry name" value="DUF7709"/>
    <property type="match status" value="1"/>
</dbReference>
<evidence type="ECO:0000313" key="2">
    <source>
        <dbReference type="EMBL" id="GAA0349589.1"/>
    </source>
</evidence>
<dbReference type="InterPro" id="IPR056126">
    <property type="entry name" value="DUF7709"/>
</dbReference>
<gene>
    <name evidence="2" type="ORF">GCM10009092_12490</name>
</gene>
<keyword evidence="3" id="KW-1185">Reference proteome</keyword>
<feature type="domain" description="DUF7709" evidence="1">
    <location>
        <begin position="10"/>
        <end position="100"/>
    </location>
</feature>
<evidence type="ECO:0000259" key="1">
    <source>
        <dbReference type="Pfam" id="PF24813"/>
    </source>
</evidence>
<sequence length="108" mass="11794">MSANSELSNQQLQSVNQKIVASGETLPSVRLKDGSQVQTGTVATMLHNVALYNSGERGQVEEELRLAVATLIKVGLFDLFSPQEWMAGDNPGRRFVGEQALLHLKQQS</sequence>
<accession>A0ABP3GQS5</accession>
<dbReference type="EMBL" id="BAAAEI010000006">
    <property type="protein sequence ID" value="GAA0349589.1"/>
    <property type="molecule type" value="Genomic_DNA"/>
</dbReference>
<organism evidence="2 3">
    <name type="scientific">Bowmanella denitrificans</name>
    <dbReference type="NCBI Taxonomy" id="366582"/>
    <lineage>
        <taxon>Bacteria</taxon>
        <taxon>Pseudomonadati</taxon>
        <taxon>Pseudomonadota</taxon>
        <taxon>Gammaproteobacteria</taxon>
        <taxon>Alteromonadales</taxon>
        <taxon>Alteromonadaceae</taxon>
        <taxon>Bowmanella</taxon>
    </lineage>
</organism>
<protein>
    <recommendedName>
        <fullName evidence="1">DUF7709 domain-containing protein</fullName>
    </recommendedName>
</protein>